<dbReference type="InterPro" id="IPR029063">
    <property type="entry name" value="SAM-dependent_MTases_sf"/>
</dbReference>
<dbReference type="Pfam" id="PF03602">
    <property type="entry name" value="Cons_hypoth95"/>
    <property type="match status" value="1"/>
</dbReference>
<dbReference type="SUPFAM" id="SSF53335">
    <property type="entry name" value="S-adenosyl-L-methionine-dependent methyltransferases"/>
    <property type="match status" value="1"/>
</dbReference>
<feature type="domain" description="THUMP-like" evidence="1">
    <location>
        <begin position="322"/>
        <end position="391"/>
    </location>
</feature>
<evidence type="ECO:0000259" key="2">
    <source>
        <dbReference type="Pfam" id="PF22013"/>
    </source>
</evidence>
<name>A0ABS7XUM7_9FLAO</name>
<evidence type="ECO:0000313" key="3">
    <source>
        <dbReference type="EMBL" id="MCA0132622.1"/>
    </source>
</evidence>
<dbReference type="Pfam" id="PF22013">
    <property type="entry name" value="PG_1098_Fer"/>
    <property type="match status" value="1"/>
</dbReference>
<dbReference type="InterPro" id="IPR041497">
    <property type="entry name" value="Thump-like"/>
</dbReference>
<sequence length="392" mass="45102">MHPEILNSKIQEFIGSNLNTDIANLLLRGIPFTEVDTKLIVEQIEAKKRCEKKLPTWFQTKNIYYPNKLNIEQTSSEITAKYKSELISGKTLIDLTGGFGVDSFYFSKKIKTITHCEINTELSEIVKHNYKSLGIQNITCLNENGIDALKRIDSQFDWIYIDPSRRDDSKKKVFLLSDCTPNVKTFQGLFLKYAKNVMIKTSPLLDIKATRNDLKQVKALHIIAVNNEVKELLWILERDYEADFRVKTVNITKTKKQEFNYAFDDESKSNAQISMPLTYLYEPNAAVLKAGAFEILSNILDIPKIHKHSHLYTSENLIDFPGRRFKIEKVIPFNKKLIAKEKLSKANVTTRNFPLSVGDIRKKFRLKDGGSLYLFFTTNITNEKIVVICTKI</sequence>
<keyword evidence="4" id="KW-1185">Reference proteome</keyword>
<dbReference type="RefSeq" id="WP_224528322.1">
    <property type="nucleotide sequence ID" value="NZ_JAIUJR010000005.1"/>
</dbReference>
<keyword evidence="3" id="KW-0808">Transferase</keyword>
<feature type="domain" description="PG-1098 ferredoxin-like" evidence="2">
    <location>
        <begin position="279"/>
        <end position="321"/>
    </location>
</feature>
<keyword evidence="3" id="KW-0489">Methyltransferase</keyword>
<dbReference type="GO" id="GO:0008168">
    <property type="term" value="F:methyltransferase activity"/>
    <property type="evidence" value="ECO:0007669"/>
    <property type="project" value="UniProtKB-KW"/>
</dbReference>
<reference evidence="4" key="1">
    <citation type="submission" date="2023-07" db="EMBL/GenBank/DDBJ databases">
        <authorList>
            <person name="Yue Y."/>
        </authorList>
    </citation>
    <scope>NUCLEOTIDE SEQUENCE [LARGE SCALE GENOMIC DNA]</scope>
    <source>
        <strain evidence="4">D23</strain>
    </source>
</reference>
<dbReference type="EMBL" id="JAIUJR010000005">
    <property type="protein sequence ID" value="MCA0132622.1"/>
    <property type="molecule type" value="Genomic_DNA"/>
</dbReference>
<accession>A0ABS7XUM7</accession>
<protein>
    <submittedName>
        <fullName evidence="3">Class I SAM-dependent methyltransferase</fullName>
    </submittedName>
</protein>
<dbReference type="Proteomes" id="UP001198901">
    <property type="component" value="Unassembled WGS sequence"/>
</dbReference>
<dbReference type="InterPro" id="IPR054168">
    <property type="entry name" value="PG_1098_Fer"/>
</dbReference>
<gene>
    <name evidence="3" type="ORF">LBU54_08515</name>
</gene>
<comment type="caution">
    <text evidence="3">The sequence shown here is derived from an EMBL/GenBank/DDBJ whole genome shotgun (WGS) entry which is preliminary data.</text>
</comment>
<organism evidence="3 4">
    <name type="scientific">Winogradskyella alexanderae</name>
    <dbReference type="NCBI Taxonomy" id="2877123"/>
    <lineage>
        <taxon>Bacteria</taxon>
        <taxon>Pseudomonadati</taxon>
        <taxon>Bacteroidota</taxon>
        <taxon>Flavobacteriia</taxon>
        <taxon>Flavobacteriales</taxon>
        <taxon>Flavobacteriaceae</taxon>
        <taxon>Winogradskyella</taxon>
    </lineage>
</organism>
<evidence type="ECO:0000313" key="4">
    <source>
        <dbReference type="Proteomes" id="UP001198901"/>
    </source>
</evidence>
<evidence type="ECO:0000259" key="1">
    <source>
        <dbReference type="Pfam" id="PF18096"/>
    </source>
</evidence>
<dbReference type="Gene3D" id="3.40.50.150">
    <property type="entry name" value="Vaccinia Virus protein VP39"/>
    <property type="match status" value="1"/>
</dbReference>
<dbReference type="GO" id="GO:0032259">
    <property type="term" value="P:methylation"/>
    <property type="evidence" value="ECO:0007669"/>
    <property type="project" value="UniProtKB-KW"/>
</dbReference>
<dbReference type="Pfam" id="PF18096">
    <property type="entry name" value="Thump_like"/>
    <property type="match status" value="1"/>
</dbReference>
<dbReference type="Gene3D" id="1.10.10.1110">
    <property type="entry name" value="Methyltransferase PG1098, N-terminal domain"/>
    <property type="match status" value="1"/>
</dbReference>
<proteinExistence type="predicted"/>